<dbReference type="GO" id="GO:0005886">
    <property type="term" value="C:plasma membrane"/>
    <property type="evidence" value="ECO:0007669"/>
    <property type="project" value="UniProtKB-SubCell"/>
</dbReference>
<feature type="domain" description="Mechanosensitive ion channel transmembrane helices 2/3" evidence="13">
    <location>
        <begin position="398"/>
        <end position="437"/>
    </location>
</feature>
<dbReference type="InterPro" id="IPR049278">
    <property type="entry name" value="MS_channel_C"/>
</dbReference>
<comment type="subcellular location">
    <subcellularLocation>
        <location evidence="7">Cell inner membrane</location>
        <topology evidence="7">Multi-pass membrane protein</topology>
    </subcellularLocation>
    <subcellularLocation>
        <location evidence="1">Cell membrane</location>
        <topology evidence="1">Multi-pass membrane protein</topology>
    </subcellularLocation>
</comment>
<dbReference type="Pfam" id="PF21082">
    <property type="entry name" value="MS_channel_3rd"/>
    <property type="match status" value="1"/>
</dbReference>
<evidence type="ECO:0000256" key="6">
    <source>
        <dbReference type="ARBA" id="ARBA00023136"/>
    </source>
</evidence>
<keyword evidence="10" id="KW-0732">Signal</keyword>
<dbReference type="InterPro" id="IPR023408">
    <property type="entry name" value="MscS_beta-dom_sf"/>
</dbReference>
<feature type="region of interest" description="Disordered" evidence="9">
    <location>
        <begin position="615"/>
        <end position="637"/>
    </location>
</feature>
<evidence type="ECO:0000259" key="13">
    <source>
        <dbReference type="Pfam" id="PF21088"/>
    </source>
</evidence>
<evidence type="ECO:0000256" key="1">
    <source>
        <dbReference type="ARBA" id="ARBA00004651"/>
    </source>
</evidence>
<dbReference type="SUPFAM" id="SSF82861">
    <property type="entry name" value="Mechanosensitive channel protein MscS (YggB), transmembrane region"/>
    <property type="match status" value="1"/>
</dbReference>
<feature type="compositionally biased region" description="Basic and acidic residues" evidence="9">
    <location>
        <begin position="628"/>
        <end position="637"/>
    </location>
</feature>
<dbReference type="Gene3D" id="2.30.30.60">
    <property type="match status" value="1"/>
</dbReference>
<comment type="function">
    <text evidence="7">Mechanosensitive channel that participates in the regulation of osmotic pressure changes within the cell, opening in response to stretch forces in the membrane lipid bilayer, without the need for other proteins. Contributes to normal resistance to hypoosmotic shock. Forms an ion channel of 1.0 nanosiemens conductance with a slight preference for anions.</text>
</comment>
<keyword evidence="6 7" id="KW-0472">Membrane</keyword>
<dbReference type="Gene3D" id="1.10.287.1260">
    <property type="match status" value="1"/>
</dbReference>
<protein>
    <recommendedName>
        <fullName evidence="7">Small-conductance mechanosensitive channel</fullName>
    </recommendedName>
</protein>
<dbReference type="Pfam" id="PF21088">
    <property type="entry name" value="MS_channel_1st"/>
    <property type="match status" value="1"/>
</dbReference>
<evidence type="ECO:0000256" key="5">
    <source>
        <dbReference type="ARBA" id="ARBA00022989"/>
    </source>
</evidence>
<dbReference type="InterPro" id="IPR049142">
    <property type="entry name" value="MS_channel_1st"/>
</dbReference>
<accession>F9UDS7</accession>
<evidence type="ECO:0000259" key="11">
    <source>
        <dbReference type="Pfam" id="PF00924"/>
    </source>
</evidence>
<dbReference type="eggNOG" id="COG0668">
    <property type="taxonomic scope" value="Bacteria"/>
</dbReference>
<evidence type="ECO:0000313" key="14">
    <source>
        <dbReference type="EMBL" id="EGV17484.1"/>
    </source>
</evidence>
<dbReference type="SUPFAM" id="SSF50182">
    <property type="entry name" value="Sm-like ribonucleoproteins"/>
    <property type="match status" value="1"/>
</dbReference>
<dbReference type="InterPro" id="IPR010920">
    <property type="entry name" value="LSM_dom_sf"/>
</dbReference>
<evidence type="ECO:0000256" key="9">
    <source>
        <dbReference type="SAM" id="MobiDB-lite"/>
    </source>
</evidence>
<name>F9UDS7_9GAMM</name>
<keyword evidence="4 7" id="KW-0812">Transmembrane</keyword>
<keyword evidence="7" id="KW-0406">Ion transport</keyword>
<keyword evidence="3" id="KW-1003">Cell membrane</keyword>
<dbReference type="PANTHER" id="PTHR30221">
    <property type="entry name" value="SMALL-CONDUCTANCE MECHANOSENSITIVE CHANNEL"/>
    <property type="match status" value="1"/>
</dbReference>
<feature type="transmembrane region" description="Helical" evidence="7">
    <location>
        <begin position="351"/>
        <end position="372"/>
    </location>
</feature>
<comment type="similarity">
    <text evidence="2 7">Belongs to the MscS (TC 1.A.23) family.</text>
</comment>
<dbReference type="Proteomes" id="UP000005459">
    <property type="component" value="Unassembled WGS sequence"/>
</dbReference>
<dbReference type="InterPro" id="IPR011014">
    <property type="entry name" value="MscS_channel_TM-2"/>
</dbReference>
<evidence type="ECO:0000313" key="15">
    <source>
        <dbReference type="Proteomes" id="UP000005459"/>
    </source>
</evidence>
<keyword evidence="15" id="KW-1185">Reference proteome</keyword>
<evidence type="ECO:0000256" key="7">
    <source>
        <dbReference type="RuleBase" id="RU369025"/>
    </source>
</evidence>
<keyword evidence="7" id="KW-0407">Ion channel</keyword>
<dbReference type="InterPro" id="IPR045275">
    <property type="entry name" value="MscS_archaea/bacteria_type"/>
</dbReference>
<reference evidence="14 15" key="1">
    <citation type="submission" date="2011-06" db="EMBL/GenBank/DDBJ databases">
        <title>The draft genome of Thiocapsa marina 5811.</title>
        <authorList>
            <consortium name="US DOE Joint Genome Institute (JGI-PGF)"/>
            <person name="Lucas S."/>
            <person name="Han J."/>
            <person name="Cheng J.-F."/>
            <person name="Goodwin L."/>
            <person name="Pitluck S."/>
            <person name="Peters L."/>
            <person name="Land M.L."/>
            <person name="Hauser L."/>
            <person name="Vogl K."/>
            <person name="Liu Z."/>
            <person name="Imhoff J."/>
            <person name="Thiel V."/>
            <person name="Frigaard N.-U."/>
            <person name="Bryant D."/>
            <person name="Woyke T.J."/>
        </authorList>
    </citation>
    <scope>NUCLEOTIDE SEQUENCE [LARGE SCALE GENOMIC DNA]</scope>
    <source>
        <strain evidence="14 15">5811</strain>
    </source>
</reference>
<comment type="caution">
    <text evidence="7">Lacks conserved residue(s) required for the propagation of feature annotation.</text>
</comment>
<dbReference type="InterPro" id="IPR006685">
    <property type="entry name" value="MscS_channel_2nd"/>
</dbReference>
<evidence type="ECO:0000256" key="10">
    <source>
        <dbReference type="SAM" id="SignalP"/>
    </source>
</evidence>
<feature type="transmembrane region" description="Helical" evidence="7">
    <location>
        <begin position="393"/>
        <end position="412"/>
    </location>
</feature>
<evidence type="ECO:0000256" key="2">
    <source>
        <dbReference type="ARBA" id="ARBA00008017"/>
    </source>
</evidence>
<dbReference type="Pfam" id="PF00924">
    <property type="entry name" value="MS_channel_2nd"/>
    <property type="match status" value="1"/>
</dbReference>
<feature type="coiled-coil region" evidence="8">
    <location>
        <begin position="68"/>
        <end position="152"/>
    </location>
</feature>
<dbReference type="EMBL" id="AFWV01000010">
    <property type="protein sequence ID" value="EGV17484.1"/>
    <property type="molecule type" value="Genomic_DNA"/>
</dbReference>
<evidence type="ECO:0000259" key="12">
    <source>
        <dbReference type="Pfam" id="PF21082"/>
    </source>
</evidence>
<dbReference type="SUPFAM" id="SSF82689">
    <property type="entry name" value="Mechanosensitive channel protein MscS (YggB), C-terminal domain"/>
    <property type="match status" value="1"/>
</dbReference>
<dbReference type="InterPro" id="IPR011066">
    <property type="entry name" value="MscS_channel_C_sf"/>
</dbReference>
<evidence type="ECO:0000256" key="3">
    <source>
        <dbReference type="ARBA" id="ARBA00022475"/>
    </source>
</evidence>
<proteinExistence type="inferred from homology"/>
<feature type="domain" description="Mechanosensitive ion channel MscS C-terminal" evidence="12">
    <location>
        <begin position="511"/>
        <end position="593"/>
    </location>
</feature>
<evidence type="ECO:0000256" key="4">
    <source>
        <dbReference type="ARBA" id="ARBA00022692"/>
    </source>
</evidence>
<evidence type="ECO:0000256" key="8">
    <source>
        <dbReference type="SAM" id="Coils"/>
    </source>
</evidence>
<keyword evidence="5 7" id="KW-1133">Transmembrane helix</keyword>
<dbReference type="OrthoDB" id="9799209at2"/>
<dbReference type="Gene3D" id="3.30.70.100">
    <property type="match status" value="1"/>
</dbReference>
<dbReference type="PATRIC" id="fig|768671.3.peg.3206"/>
<dbReference type="GO" id="GO:0008381">
    <property type="term" value="F:mechanosensitive monoatomic ion channel activity"/>
    <property type="evidence" value="ECO:0007669"/>
    <property type="project" value="InterPro"/>
</dbReference>
<keyword evidence="8" id="KW-0175">Coiled coil</keyword>
<feature type="chain" id="PRO_5003387777" description="Small-conductance mechanosensitive channel" evidence="10">
    <location>
        <begin position="24"/>
        <end position="637"/>
    </location>
</feature>
<comment type="subunit">
    <text evidence="7">Homoheptamer.</text>
</comment>
<dbReference type="STRING" id="768671.ThimaDRAFT_3029"/>
<sequence length="637" mass="67643">MQMMRLPFLLAMALSLLCVAAMAEEKAAAPEPVTTADPSIPVDELGLLLKPLTKAQLLIEAEAWQGLVQSKAEEISRAEIAVKRQNQEIDKAQAIEEAAAKAKQQLEEVGKQATEARASGDEDAIAKADAAAADAREQMDIVKQRVEEAAGAAERSAAIRDELSEEVKAKLEATEDAAQAAGAAVDDLTEVVDEAKGKTGEVLLTAAQEVRDATGQAEEATDVVAERAADVANAERDSAQTMEAADALDAGAAAAVGEQAAESKKDEKVALLEAVADLREQRTLLLDQFKSVLTALEAKTDEGDADTLAKIADYKLYASAVKGIELDVKDTTSAWLAIKGWAMSDEGGTRWAVNLASFIGILLVAWIIAGIASGLIHRAVRRVPGASKLLEDFVVKAVRWVVLAIGLIMALASLEVSIGPLLAMLGAAGFVVAFALQDSLSNFASGLMILFFKPFDVGDVVDAGGVSGSVESVNLVSTTIKTFDNKKMVVPNNRVWGDVITNASGVTERRVDMEFGIGYDDDIDQAQAILEEIVNAHPQVLQEPSPTIRMSALADSSVNFIVRPWTKTADYWTVFWDITREVKMRFDAADIGIPFPQRDVHLYIANGGDKLPGLMAAPAPAPAPETGAKSDDGGLDR</sequence>
<dbReference type="RefSeq" id="WP_007193901.1">
    <property type="nucleotide sequence ID" value="NZ_AFWV01000010.1"/>
</dbReference>
<dbReference type="AlphaFoldDB" id="F9UDS7"/>
<feature type="domain" description="Mechanosensitive ion channel MscS" evidence="11">
    <location>
        <begin position="438"/>
        <end position="504"/>
    </location>
</feature>
<dbReference type="PANTHER" id="PTHR30221:SF1">
    <property type="entry name" value="SMALL-CONDUCTANCE MECHANOSENSITIVE CHANNEL"/>
    <property type="match status" value="1"/>
</dbReference>
<gene>
    <name evidence="14" type="ORF">ThimaDRAFT_3029</name>
</gene>
<keyword evidence="7" id="KW-0997">Cell inner membrane</keyword>
<keyword evidence="7" id="KW-0813">Transport</keyword>
<feature type="signal peptide" evidence="10">
    <location>
        <begin position="1"/>
        <end position="23"/>
    </location>
</feature>
<organism evidence="14 15">
    <name type="scientific">Thiocapsa marina 5811</name>
    <dbReference type="NCBI Taxonomy" id="768671"/>
    <lineage>
        <taxon>Bacteria</taxon>
        <taxon>Pseudomonadati</taxon>
        <taxon>Pseudomonadota</taxon>
        <taxon>Gammaproteobacteria</taxon>
        <taxon>Chromatiales</taxon>
        <taxon>Chromatiaceae</taxon>
        <taxon>Thiocapsa</taxon>
    </lineage>
</organism>